<keyword evidence="6 7" id="KW-0472">Membrane</keyword>
<keyword evidence="3" id="KW-0677">Repeat</keyword>
<dbReference type="AlphaFoldDB" id="A0A5K1DZ90"/>
<name>A0A5K1DZ90_9MAGN</name>
<accession>A0A5K1DZ90</accession>
<dbReference type="PANTHER" id="PTHR24186:SF38">
    <property type="entry name" value="ANKYRIN REPEAT FAMILY PROTEIN"/>
    <property type="match status" value="1"/>
</dbReference>
<gene>
    <name evidence="9" type="ORF">NYM_LOCUS22078</name>
</gene>
<evidence type="ECO:0000256" key="5">
    <source>
        <dbReference type="ARBA" id="ARBA00023043"/>
    </source>
</evidence>
<dbReference type="EMBL" id="LR721784">
    <property type="protein sequence ID" value="VVW44185.1"/>
    <property type="molecule type" value="Genomic_DNA"/>
</dbReference>
<evidence type="ECO:0000256" key="4">
    <source>
        <dbReference type="ARBA" id="ARBA00022989"/>
    </source>
</evidence>
<feature type="domain" description="PGG" evidence="8">
    <location>
        <begin position="67"/>
        <end position="177"/>
    </location>
</feature>
<dbReference type="PANTHER" id="PTHR24186">
    <property type="entry name" value="PROTEIN PHOSPHATASE 1 REGULATORY SUBUNIT"/>
    <property type="match status" value="1"/>
</dbReference>
<keyword evidence="4 7" id="KW-1133">Transmembrane helix</keyword>
<dbReference type="InterPro" id="IPR026961">
    <property type="entry name" value="PGG_dom"/>
</dbReference>
<organism evidence="9">
    <name type="scientific">Nymphaea colorata</name>
    <name type="common">pocket water lily</name>
    <dbReference type="NCBI Taxonomy" id="210225"/>
    <lineage>
        <taxon>Eukaryota</taxon>
        <taxon>Viridiplantae</taxon>
        <taxon>Streptophyta</taxon>
        <taxon>Embryophyta</taxon>
        <taxon>Tracheophyta</taxon>
        <taxon>Spermatophyta</taxon>
        <taxon>Magnoliopsida</taxon>
        <taxon>Nymphaeales</taxon>
        <taxon>Nymphaeaceae</taxon>
        <taxon>Nymphaea</taxon>
    </lineage>
</organism>
<protein>
    <recommendedName>
        <fullName evidence="8">PGG domain-containing protein</fullName>
    </recommendedName>
</protein>
<evidence type="ECO:0000256" key="1">
    <source>
        <dbReference type="ARBA" id="ARBA00004141"/>
    </source>
</evidence>
<evidence type="ECO:0000256" key="2">
    <source>
        <dbReference type="ARBA" id="ARBA00022692"/>
    </source>
</evidence>
<feature type="transmembrane region" description="Helical" evidence="7">
    <location>
        <begin position="76"/>
        <end position="94"/>
    </location>
</feature>
<keyword evidence="5" id="KW-0040">ANK repeat</keyword>
<evidence type="ECO:0000256" key="7">
    <source>
        <dbReference type="SAM" id="Phobius"/>
    </source>
</evidence>
<feature type="transmembrane region" description="Helical" evidence="7">
    <location>
        <begin position="158"/>
        <end position="178"/>
    </location>
</feature>
<comment type="subcellular location">
    <subcellularLocation>
        <location evidence="1">Membrane</location>
        <topology evidence="1">Multi-pass membrane protein</topology>
    </subcellularLocation>
</comment>
<feature type="transmembrane region" description="Helical" evidence="7">
    <location>
        <begin position="190"/>
        <end position="208"/>
    </location>
</feature>
<evidence type="ECO:0000259" key="8">
    <source>
        <dbReference type="Pfam" id="PF13962"/>
    </source>
</evidence>
<proteinExistence type="predicted"/>
<evidence type="ECO:0000256" key="3">
    <source>
        <dbReference type="ARBA" id="ARBA00022737"/>
    </source>
</evidence>
<evidence type="ECO:0000313" key="9">
    <source>
        <dbReference type="EMBL" id="VVW44185.1"/>
    </source>
</evidence>
<dbReference type="GO" id="GO:0005886">
    <property type="term" value="C:plasma membrane"/>
    <property type="evidence" value="ECO:0007669"/>
    <property type="project" value="TreeGrafter"/>
</dbReference>
<sequence length="232" mass="26236">MVAFILEELLVYVNALNREGMTALDIAISNYDTTPQADQMISTLRKAKALSRWELRIWRPIYEAPDEEFRNGQNTIIVVAVLIATVTFSTMASPPGGVYQDGPLAGTAIFSNTWAFSVFVVFSFLALLVSLLIITLHFSFVALNKHGLVHHWRRLRKYLIVCMVFMLVDYMAAAWMVFSPGKSKNRTLLPLFALVVGSGVVGALRGLLWRWNRVKLLRASGQERKFFALKFF</sequence>
<keyword evidence="2 7" id="KW-0812">Transmembrane</keyword>
<feature type="transmembrane region" description="Helical" evidence="7">
    <location>
        <begin position="114"/>
        <end position="138"/>
    </location>
</feature>
<dbReference type="Pfam" id="PF13962">
    <property type="entry name" value="PGG"/>
    <property type="match status" value="1"/>
</dbReference>
<reference evidence="9" key="1">
    <citation type="submission" date="2019-09" db="EMBL/GenBank/DDBJ databases">
        <authorList>
            <person name="Zhang L."/>
        </authorList>
    </citation>
    <scope>NUCLEOTIDE SEQUENCE</scope>
</reference>
<evidence type="ECO:0000256" key="6">
    <source>
        <dbReference type="ARBA" id="ARBA00023136"/>
    </source>
</evidence>